<sequence length="157" mass="17003">MGDVRGKGITAIETVPIVLGAFREASHDERTLPEVAARLEKTLDRDRADRNGGHDLELRLTGRRFPTPARLLSTLVDDVQRFSGGLTATTWPSSPPTSRCPARHAEAVASADRGRLRVVDVAGPYEVPAPAVLLPDGRLLEGTTLISRRRPAPRTVV</sequence>
<name>A0A1Q4V983_9ACTN</name>
<protein>
    <submittedName>
        <fullName evidence="1">Uncharacterized protein</fullName>
    </submittedName>
</protein>
<dbReference type="EMBL" id="LFBV01000002">
    <property type="protein sequence ID" value="OKH94403.1"/>
    <property type="molecule type" value="Genomic_DNA"/>
</dbReference>
<dbReference type="STRING" id="1048205.AB852_08820"/>
<gene>
    <name evidence="1" type="ORF">AB852_08820</name>
</gene>
<dbReference type="AlphaFoldDB" id="A0A1Q4V983"/>
<organism evidence="1 2">
    <name type="scientific">Streptomyces uncialis</name>
    <dbReference type="NCBI Taxonomy" id="1048205"/>
    <lineage>
        <taxon>Bacteria</taxon>
        <taxon>Bacillati</taxon>
        <taxon>Actinomycetota</taxon>
        <taxon>Actinomycetes</taxon>
        <taxon>Kitasatosporales</taxon>
        <taxon>Streptomycetaceae</taxon>
        <taxon>Streptomyces</taxon>
    </lineage>
</organism>
<evidence type="ECO:0000313" key="1">
    <source>
        <dbReference type="EMBL" id="OKH94403.1"/>
    </source>
</evidence>
<evidence type="ECO:0000313" key="2">
    <source>
        <dbReference type="Proteomes" id="UP000186455"/>
    </source>
</evidence>
<dbReference type="RefSeq" id="WP_073785863.1">
    <property type="nucleotide sequence ID" value="NZ_LFBV01000002.1"/>
</dbReference>
<reference evidence="1 2" key="1">
    <citation type="submission" date="2015-06" db="EMBL/GenBank/DDBJ databases">
        <title>Cloning and characterization of the uncialamcin biosynthetic gene cluster.</title>
        <authorList>
            <person name="Yan X."/>
            <person name="Huang T."/>
            <person name="Ge H."/>
            <person name="Shen B."/>
        </authorList>
    </citation>
    <scope>NUCLEOTIDE SEQUENCE [LARGE SCALE GENOMIC DNA]</scope>
    <source>
        <strain evidence="1 2">DCA2648</strain>
    </source>
</reference>
<comment type="caution">
    <text evidence="1">The sequence shown here is derived from an EMBL/GenBank/DDBJ whole genome shotgun (WGS) entry which is preliminary data.</text>
</comment>
<keyword evidence="2" id="KW-1185">Reference proteome</keyword>
<proteinExistence type="predicted"/>
<dbReference type="Proteomes" id="UP000186455">
    <property type="component" value="Unassembled WGS sequence"/>
</dbReference>
<accession>A0A1Q4V983</accession>